<keyword evidence="4" id="KW-0269">Exonuclease</keyword>
<keyword evidence="2" id="KW-1133">Transmembrane helix</keyword>
<name>A0A2S6I683_9BACT</name>
<dbReference type="GO" id="GO:0004527">
    <property type="term" value="F:exonuclease activity"/>
    <property type="evidence" value="ECO:0007669"/>
    <property type="project" value="UniProtKB-KW"/>
</dbReference>
<dbReference type="InterPro" id="IPR005135">
    <property type="entry name" value="Endo/exonuclease/phosphatase"/>
</dbReference>
<reference evidence="4 5" key="1">
    <citation type="submission" date="2018-02" db="EMBL/GenBank/DDBJ databases">
        <title>Genomic Encyclopedia of Archaeal and Bacterial Type Strains, Phase II (KMG-II): from individual species to whole genera.</title>
        <authorList>
            <person name="Goeker M."/>
        </authorList>
    </citation>
    <scope>NUCLEOTIDE SEQUENCE [LARGE SCALE GENOMIC DNA]</scope>
    <source>
        <strain evidence="4 5">DSM 29526</strain>
    </source>
</reference>
<keyword evidence="2" id="KW-0812">Transmembrane</keyword>
<dbReference type="Gene3D" id="3.60.10.10">
    <property type="entry name" value="Endonuclease/exonuclease/phosphatase"/>
    <property type="match status" value="1"/>
</dbReference>
<feature type="domain" description="Endonuclease/exonuclease/phosphatase" evidence="3">
    <location>
        <begin position="116"/>
        <end position="321"/>
    </location>
</feature>
<evidence type="ECO:0000259" key="3">
    <source>
        <dbReference type="Pfam" id="PF03372"/>
    </source>
</evidence>
<feature type="transmembrane region" description="Helical" evidence="2">
    <location>
        <begin position="6"/>
        <end position="28"/>
    </location>
</feature>
<sequence>MFVHVIALRILAYVLGIIGVVGTLLPFLKYDDWWIRGFDYPRQQLVVILLLSAVCWFLSNSSSDTLNISIGVILTLAALYQAYRIYPYTPLHGKDARAAMVLHDTSGHLTIMMSNVLQTNRRTDLVIDLVLEKDPDILLTVETNQWWEEKLAEGLAKKYPYRVNIPLENLYGMHLWSKIELINPEVKYRIKDDIPGIDTHIKLPNGREVDLYFVHPMPPSPTEAYASTGRDAELSLVGLQVKEREHRTAIVAGDMNDVAWSHSSRLFQRISGLLDPRRGRGLFSTFHAEYSLLRWPLDHVFHSSDLTVAGLERLPYVGSDHFPVLIRLSYEPQQDDNQGETPEADDLEEARETIQMGERNEDDAVIKNE</sequence>
<dbReference type="InterPro" id="IPR036691">
    <property type="entry name" value="Endo/exonu/phosph_ase_sf"/>
</dbReference>
<keyword evidence="4" id="KW-0540">Nuclease</keyword>
<evidence type="ECO:0000256" key="2">
    <source>
        <dbReference type="SAM" id="Phobius"/>
    </source>
</evidence>
<dbReference type="AlphaFoldDB" id="A0A2S6I683"/>
<dbReference type="EMBL" id="PTJC01000006">
    <property type="protein sequence ID" value="PPK86639.1"/>
    <property type="molecule type" value="Genomic_DNA"/>
</dbReference>
<dbReference type="Pfam" id="PF03372">
    <property type="entry name" value="Exo_endo_phos"/>
    <property type="match status" value="1"/>
</dbReference>
<gene>
    <name evidence="4" type="ORF">CLV84_3574</name>
</gene>
<feature type="compositionally biased region" description="Basic and acidic residues" evidence="1">
    <location>
        <begin position="358"/>
        <end position="369"/>
    </location>
</feature>
<feature type="region of interest" description="Disordered" evidence="1">
    <location>
        <begin position="330"/>
        <end position="369"/>
    </location>
</feature>
<organism evidence="4 5">
    <name type="scientific">Neolewinella xylanilytica</name>
    <dbReference type="NCBI Taxonomy" id="1514080"/>
    <lineage>
        <taxon>Bacteria</taxon>
        <taxon>Pseudomonadati</taxon>
        <taxon>Bacteroidota</taxon>
        <taxon>Saprospiria</taxon>
        <taxon>Saprospirales</taxon>
        <taxon>Lewinellaceae</taxon>
        <taxon>Neolewinella</taxon>
    </lineage>
</organism>
<keyword evidence="5" id="KW-1185">Reference proteome</keyword>
<evidence type="ECO:0000256" key="1">
    <source>
        <dbReference type="SAM" id="MobiDB-lite"/>
    </source>
</evidence>
<evidence type="ECO:0000313" key="4">
    <source>
        <dbReference type="EMBL" id="PPK86639.1"/>
    </source>
</evidence>
<keyword evidence="2" id="KW-0472">Membrane</keyword>
<proteinExistence type="predicted"/>
<dbReference type="GO" id="GO:0004519">
    <property type="term" value="F:endonuclease activity"/>
    <property type="evidence" value="ECO:0007669"/>
    <property type="project" value="UniProtKB-KW"/>
</dbReference>
<keyword evidence="4" id="KW-0378">Hydrolase</keyword>
<dbReference type="Proteomes" id="UP000237662">
    <property type="component" value="Unassembled WGS sequence"/>
</dbReference>
<evidence type="ECO:0000313" key="5">
    <source>
        <dbReference type="Proteomes" id="UP000237662"/>
    </source>
</evidence>
<feature type="transmembrane region" description="Helical" evidence="2">
    <location>
        <begin position="40"/>
        <end position="59"/>
    </location>
</feature>
<keyword evidence="4" id="KW-0255">Endonuclease</keyword>
<feature type="compositionally biased region" description="Acidic residues" evidence="1">
    <location>
        <begin position="333"/>
        <end position="349"/>
    </location>
</feature>
<dbReference type="SUPFAM" id="SSF56219">
    <property type="entry name" value="DNase I-like"/>
    <property type="match status" value="1"/>
</dbReference>
<protein>
    <submittedName>
        <fullName evidence="4">Endonuclease/exonuclease/phosphatase (EEP) superfamily protein YafD</fullName>
    </submittedName>
</protein>
<feature type="transmembrane region" description="Helical" evidence="2">
    <location>
        <begin position="65"/>
        <end position="83"/>
    </location>
</feature>
<comment type="caution">
    <text evidence="4">The sequence shown here is derived from an EMBL/GenBank/DDBJ whole genome shotgun (WGS) entry which is preliminary data.</text>
</comment>
<accession>A0A2S6I683</accession>